<proteinExistence type="predicted"/>
<protein>
    <submittedName>
        <fullName evidence="3">Uncharacterized protein</fullName>
    </submittedName>
</protein>
<keyword evidence="4" id="KW-1185">Reference proteome</keyword>
<dbReference type="PANTHER" id="PTHR19853">
    <property type="entry name" value="WD REPEAT CONTAINING PROTEIN 3 WDR3"/>
    <property type="match status" value="1"/>
</dbReference>
<dbReference type="Gene3D" id="2.130.10.10">
    <property type="entry name" value="YVTN repeat-like/Quinoprotein amine dehydrogenase"/>
    <property type="match status" value="2"/>
</dbReference>
<accession>A0ABQ7GDJ6</accession>
<organism evidence="3 4">
    <name type="scientific">Dunaliella salina</name>
    <name type="common">Green alga</name>
    <name type="synonym">Protococcus salinus</name>
    <dbReference type="NCBI Taxonomy" id="3046"/>
    <lineage>
        <taxon>Eukaryota</taxon>
        <taxon>Viridiplantae</taxon>
        <taxon>Chlorophyta</taxon>
        <taxon>core chlorophytes</taxon>
        <taxon>Chlorophyceae</taxon>
        <taxon>CS clade</taxon>
        <taxon>Chlamydomonadales</taxon>
        <taxon>Dunaliellaceae</taxon>
        <taxon>Dunaliella</taxon>
    </lineage>
</organism>
<gene>
    <name evidence="3" type="ORF">DUNSADRAFT_11362</name>
</gene>
<keyword evidence="1" id="KW-0853">WD repeat</keyword>
<evidence type="ECO:0000256" key="1">
    <source>
        <dbReference type="ARBA" id="ARBA00022574"/>
    </source>
</evidence>
<evidence type="ECO:0000313" key="3">
    <source>
        <dbReference type="EMBL" id="KAF5832681.1"/>
    </source>
</evidence>
<feature type="non-terminal residue" evidence="3">
    <location>
        <position position="359"/>
    </location>
</feature>
<dbReference type="SUPFAM" id="SSF69322">
    <property type="entry name" value="Tricorn protease domain 2"/>
    <property type="match status" value="1"/>
</dbReference>
<dbReference type="InterPro" id="IPR015943">
    <property type="entry name" value="WD40/YVTN_repeat-like_dom_sf"/>
</dbReference>
<dbReference type="EMBL" id="MU069856">
    <property type="protein sequence ID" value="KAF5832681.1"/>
    <property type="molecule type" value="Genomic_DNA"/>
</dbReference>
<dbReference type="SMART" id="SM00320">
    <property type="entry name" value="WD40"/>
    <property type="match status" value="4"/>
</dbReference>
<dbReference type="Proteomes" id="UP000815325">
    <property type="component" value="Unassembled WGS sequence"/>
</dbReference>
<comment type="caution">
    <text evidence="3">The sequence shown here is derived from an EMBL/GenBank/DDBJ whole genome shotgun (WGS) entry which is preliminary data.</text>
</comment>
<dbReference type="PANTHER" id="PTHR19853:SF1">
    <property type="entry name" value="TBC1 DOMAIN FAMILY MEMBER 31"/>
    <property type="match status" value="1"/>
</dbReference>
<dbReference type="InterPro" id="IPR051570">
    <property type="entry name" value="TBC1_cilium_biogenesis"/>
</dbReference>
<name>A0ABQ7GDJ6_DUNSA</name>
<evidence type="ECO:0000256" key="2">
    <source>
        <dbReference type="ARBA" id="ARBA00022737"/>
    </source>
</evidence>
<reference evidence="3" key="1">
    <citation type="submission" date="2017-08" db="EMBL/GenBank/DDBJ databases">
        <authorList>
            <person name="Polle J.E."/>
            <person name="Barry K."/>
            <person name="Cushman J."/>
            <person name="Schmutz J."/>
            <person name="Tran D."/>
            <person name="Hathwaick L.T."/>
            <person name="Yim W.C."/>
            <person name="Jenkins J."/>
            <person name="Mckie-Krisberg Z.M."/>
            <person name="Prochnik S."/>
            <person name="Lindquist E."/>
            <person name="Dockter R.B."/>
            <person name="Adam C."/>
            <person name="Molina H."/>
            <person name="Bunkerborg J."/>
            <person name="Jin E."/>
            <person name="Buchheim M."/>
            <person name="Magnuson J."/>
        </authorList>
    </citation>
    <scope>NUCLEOTIDE SEQUENCE</scope>
    <source>
        <strain evidence="3">CCAP 19/18</strain>
    </source>
</reference>
<sequence length="359" mass="39019">MALCYTITPANGRIWPVEPAEKDALVSVLSLPASKVGVRAQNFTAIAYDDKAEHLAGVDNLGNVYSFNLKANRVCKLETAGTPGTACCFSPGAGRLTLFVGFEDCSIRAYDITKSVSLGILREHRNPPRHLEYRARTGELLSTSIDAVILWDAKKLCRRRALGSGPAGPLQAAFTADEEHIVTMFKDGSFYVWHASNFTLVRSFLLPGAIHMRRMQHTFAVSPDGHLLVSAGLRMGVLLVYSLLSGALLHAVRLPDVDDITGATQLRFLPDSATVAAMCSDGSVRCIDVKQAALVLEVPNIFPDRKDRCTFSMDQYANSLAVMSDGKVLLYNLATARKAAPPPQLLNFIACEDVESAYK</sequence>
<keyword evidence="2" id="KW-0677">Repeat</keyword>
<dbReference type="InterPro" id="IPR001680">
    <property type="entry name" value="WD40_rpt"/>
</dbReference>
<evidence type="ECO:0000313" key="4">
    <source>
        <dbReference type="Proteomes" id="UP000815325"/>
    </source>
</evidence>